<dbReference type="FunFam" id="2.20.25.80:FF:000006">
    <property type="entry name" value="WRKY transcription factor"/>
    <property type="match status" value="1"/>
</dbReference>
<comment type="subcellular location">
    <subcellularLocation>
        <location evidence="1">Nucleus</location>
    </subcellularLocation>
</comment>
<evidence type="ECO:0000256" key="5">
    <source>
        <dbReference type="ARBA" id="ARBA00023163"/>
    </source>
</evidence>
<accession>A0A4Y7KCW4</accession>
<feature type="region of interest" description="Disordered" evidence="7">
    <location>
        <begin position="207"/>
        <end position="233"/>
    </location>
</feature>
<dbReference type="SUPFAM" id="SSF118290">
    <property type="entry name" value="WRKY DNA-binding domain"/>
    <property type="match status" value="1"/>
</dbReference>
<organism evidence="9 10">
    <name type="scientific">Papaver somniferum</name>
    <name type="common">Opium poppy</name>
    <dbReference type="NCBI Taxonomy" id="3469"/>
    <lineage>
        <taxon>Eukaryota</taxon>
        <taxon>Viridiplantae</taxon>
        <taxon>Streptophyta</taxon>
        <taxon>Embryophyta</taxon>
        <taxon>Tracheophyta</taxon>
        <taxon>Spermatophyta</taxon>
        <taxon>Magnoliopsida</taxon>
        <taxon>Ranunculales</taxon>
        <taxon>Papaveraceae</taxon>
        <taxon>Papaveroideae</taxon>
        <taxon>Papaver</taxon>
    </lineage>
</organism>
<keyword evidence="10" id="KW-1185">Reference proteome</keyword>
<evidence type="ECO:0000256" key="3">
    <source>
        <dbReference type="ARBA" id="ARBA00023015"/>
    </source>
</evidence>
<keyword evidence="6" id="KW-0539">Nucleus</keyword>
<name>A0A4Y7KCW4_PAPSO</name>
<dbReference type="GO" id="GO:0003700">
    <property type="term" value="F:DNA-binding transcription factor activity"/>
    <property type="evidence" value="ECO:0007669"/>
    <property type="project" value="InterPro"/>
</dbReference>
<evidence type="ECO:0000259" key="8">
    <source>
        <dbReference type="PROSITE" id="PS50811"/>
    </source>
</evidence>
<dbReference type="Proteomes" id="UP000316621">
    <property type="component" value="Chromosome 7"/>
</dbReference>
<dbReference type="OMA" id="CFGNGMG"/>
<dbReference type="EMBL" id="CM010721">
    <property type="protein sequence ID" value="RZC70676.1"/>
    <property type="molecule type" value="Genomic_DNA"/>
</dbReference>
<gene>
    <name evidence="9" type="ORF">C5167_033924</name>
</gene>
<dbReference type="PANTHER" id="PTHR31221">
    <property type="entry name" value="WRKY TRANSCRIPTION FACTOR PROTEIN 1-RELATED"/>
    <property type="match status" value="1"/>
</dbReference>
<evidence type="ECO:0000256" key="7">
    <source>
        <dbReference type="SAM" id="MobiDB-lite"/>
    </source>
</evidence>
<feature type="domain" description="WRKY" evidence="8">
    <location>
        <begin position="128"/>
        <end position="193"/>
    </location>
</feature>
<keyword evidence="2" id="KW-0677">Repeat</keyword>
<proteinExistence type="predicted"/>
<dbReference type="PANTHER" id="PTHR31221:SF42">
    <property type="entry name" value="WRKY TRANSCRIPTION FACTOR 49-RELATED"/>
    <property type="match status" value="1"/>
</dbReference>
<dbReference type="InterPro" id="IPR044810">
    <property type="entry name" value="WRKY_plant"/>
</dbReference>
<dbReference type="STRING" id="3469.A0A4Y7KCW4"/>
<evidence type="ECO:0000256" key="6">
    <source>
        <dbReference type="ARBA" id="ARBA00023242"/>
    </source>
</evidence>
<dbReference type="Gene3D" id="2.20.25.80">
    <property type="entry name" value="WRKY domain"/>
    <property type="match status" value="1"/>
</dbReference>
<dbReference type="InterPro" id="IPR036576">
    <property type="entry name" value="WRKY_dom_sf"/>
</dbReference>
<evidence type="ECO:0000256" key="4">
    <source>
        <dbReference type="ARBA" id="ARBA00023125"/>
    </source>
</evidence>
<keyword evidence="4" id="KW-0238">DNA-binding</keyword>
<dbReference type="AlphaFoldDB" id="A0A4Y7KCW4"/>
<protein>
    <recommendedName>
        <fullName evidence="8">WRKY domain-containing protein</fullName>
    </recommendedName>
</protein>
<dbReference type="Gramene" id="RZC70676">
    <property type="protein sequence ID" value="RZC70676"/>
    <property type="gene ID" value="C5167_033924"/>
</dbReference>
<reference evidence="9 10" key="1">
    <citation type="journal article" date="2018" name="Science">
        <title>The opium poppy genome and morphinan production.</title>
        <authorList>
            <person name="Guo L."/>
            <person name="Winzer T."/>
            <person name="Yang X."/>
            <person name="Li Y."/>
            <person name="Ning Z."/>
            <person name="He Z."/>
            <person name="Teodor R."/>
            <person name="Lu Y."/>
            <person name="Bowser T.A."/>
            <person name="Graham I.A."/>
            <person name="Ye K."/>
        </authorList>
    </citation>
    <scope>NUCLEOTIDE SEQUENCE [LARGE SCALE GENOMIC DNA]</scope>
    <source>
        <strain evidence="10">cv. HN1</strain>
        <tissue evidence="9">Leaves</tissue>
    </source>
</reference>
<feature type="region of interest" description="Disordered" evidence="7">
    <location>
        <begin position="289"/>
        <end position="311"/>
    </location>
</feature>
<evidence type="ECO:0000256" key="2">
    <source>
        <dbReference type="ARBA" id="ARBA00022737"/>
    </source>
</evidence>
<keyword evidence="5" id="KW-0804">Transcription</keyword>
<dbReference type="GO" id="GO:0005634">
    <property type="term" value="C:nucleus"/>
    <property type="evidence" value="ECO:0007669"/>
    <property type="project" value="UniProtKB-SubCell"/>
</dbReference>
<dbReference type="GO" id="GO:0043565">
    <property type="term" value="F:sequence-specific DNA binding"/>
    <property type="evidence" value="ECO:0007669"/>
    <property type="project" value="InterPro"/>
</dbReference>
<dbReference type="OrthoDB" id="652816at2759"/>
<keyword evidence="3" id="KW-0805">Transcription regulation</keyword>
<dbReference type="InterPro" id="IPR003657">
    <property type="entry name" value="WRKY_dom"/>
</dbReference>
<sequence>MEEYLLRAATNWFDGSSEDDAELVRELLDNESPFFMLPDIVDSSQNERGFSSAEQPLTPVNPLVSRANVLYSGPTIGDIETALSFTNHHQQQHNDESSDMSISRNGFSIIEKGLSKVDNKYTLKIKSCGDGMSDDGYKWRKYGQKSIKNSPNPRSYYRCTNPRCSAKKQVERSREDPETLIITYEGLHLHFAYSHFIPTKSHTNITAPATTATTNPHPPSKKSKTNSSVSQVEDDQVLKAQHLVDVTNSDPVYISPSEDIFQQPGGICSQGLLEDMVPLMIRNPSNNTNTSYSNSSYSSSSPSSCSSFSWSPNSSYYDFDIGSAISRAT</sequence>
<evidence type="ECO:0000313" key="10">
    <source>
        <dbReference type="Proteomes" id="UP000316621"/>
    </source>
</evidence>
<dbReference type="SMART" id="SM00774">
    <property type="entry name" value="WRKY"/>
    <property type="match status" value="1"/>
</dbReference>
<evidence type="ECO:0000313" key="9">
    <source>
        <dbReference type="EMBL" id="RZC70676.1"/>
    </source>
</evidence>
<dbReference type="PROSITE" id="PS50811">
    <property type="entry name" value="WRKY"/>
    <property type="match status" value="1"/>
</dbReference>
<evidence type="ECO:0000256" key="1">
    <source>
        <dbReference type="ARBA" id="ARBA00004123"/>
    </source>
</evidence>
<dbReference type="Pfam" id="PF03106">
    <property type="entry name" value="WRKY"/>
    <property type="match status" value="1"/>
</dbReference>